<dbReference type="SUPFAM" id="SSF51182">
    <property type="entry name" value="RmlC-like cupins"/>
    <property type="match status" value="1"/>
</dbReference>
<dbReference type="InterPro" id="IPR011051">
    <property type="entry name" value="RmlC_Cupin_sf"/>
</dbReference>
<reference evidence="1" key="1">
    <citation type="submission" date="2020-04" db="EMBL/GenBank/DDBJ databases">
        <authorList>
            <person name="Chiriac C."/>
            <person name="Salcher M."/>
            <person name="Ghai R."/>
            <person name="Kavagutti S V."/>
        </authorList>
    </citation>
    <scope>NUCLEOTIDE SEQUENCE</scope>
</reference>
<evidence type="ECO:0000313" key="1">
    <source>
        <dbReference type="EMBL" id="CAB4141559.1"/>
    </source>
</evidence>
<sequence length="154" mass="16742">MSDVAVQEVAQQVSVPAEHLPIYRLEAELLKLPQVDMPVEHTFCNGLYARTMHIPAGTVLTGAVHKDESFFVVRKGTLIVTTDDGTAQVGPGFMSVTKANAKRAGVALTEVEVTTFHANPTNETDPQVIWDMYTVPAPARVLEAVQHPHLEGKT</sequence>
<dbReference type="Gene3D" id="2.60.120.10">
    <property type="entry name" value="Jelly Rolls"/>
    <property type="match status" value="1"/>
</dbReference>
<gene>
    <name evidence="1" type="ORF">UFOVP416_28</name>
</gene>
<name>A0A6J5MCQ7_9CAUD</name>
<dbReference type="InterPro" id="IPR014710">
    <property type="entry name" value="RmlC-like_jellyroll"/>
</dbReference>
<organism evidence="1">
    <name type="scientific">uncultured Caudovirales phage</name>
    <dbReference type="NCBI Taxonomy" id="2100421"/>
    <lineage>
        <taxon>Viruses</taxon>
        <taxon>Duplodnaviria</taxon>
        <taxon>Heunggongvirae</taxon>
        <taxon>Uroviricota</taxon>
        <taxon>Caudoviricetes</taxon>
        <taxon>Peduoviridae</taxon>
        <taxon>Maltschvirus</taxon>
        <taxon>Maltschvirus maltsch</taxon>
    </lineage>
</organism>
<proteinExistence type="predicted"/>
<accession>A0A6J5MCQ7</accession>
<dbReference type="EMBL" id="LR796392">
    <property type="protein sequence ID" value="CAB4141559.1"/>
    <property type="molecule type" value="Genomic_DNA"/>
</dbReference>
<protein>
    <submittedName>
        <fullName evidence="1">Uncharacterized protein</fullName>
    </submittedName>
</protein>